<evidence type="ECO:0000313" key="5">
    <source>
        <dbReference type="EMBL" id="KAA1194545.1"/>
    </source>
</evidence>
<dbReference type="Gene3D" id="3.40.50.720">
    <property type="entry name" value="NAD(P)-binding Rossmann-like Domain"/>
    <property type="match status" value="1"/>
</dbReference>
<evidence type="ECO:0000256" key="3">
    <source>
        <dbReference type="RuleBase" id="RU000363"/>
    </source>
</evidence>
<dbReference type="FunFam" id="3.40.50.720:FF:000446">
    <property type="entry name" value="Short chain dehydrogenase"/>
    <property type="match status" value="1"/>
</dbReference>
<dbReference type="PRINTS" id="PR00080">
    <property type="entry name" value="SDRFAMILY"/>
</dbReference>
<dbReference type="GO" id="GO:0016491">
    <property type="term" value="F:oxidoreductase activity"/>
    <property type="evidence" value="ECO:0007669"/>
    <property type="project" value="UniProtKB-KW"/>
</dbReference>
<evidence type="ECO:0000313" key="6">
    <source>
        <dbReference type="Proteomes" id="UP000323708"/>
    </source>
</evidence>
<dbReference type="PANTHER" id="PTHR45024:SF2">
    <property type="entry name" value="SCP2 DOMAIN-CONTAINING PROTEIN"/>
    <property type="match status" value="1"/>
</dbReference>
<dbReference type="Pfam" id="PF00106">
    <property type="entry name" value="adh_short"/>
    <property type="match status" value="1"/>
</dbReference>
<gene>
    <name evidence="5" type="ORF">F0M18_03715</name>
</gene>
<reference evidence="5 6" key="1">
    <citation type="submission" date="2019-09" db="EMBL/GenBank/DDBJ databases">
        <authorList>
            <person name="Chen X.-Y."/>
        </authorList>
    </citation>
    <scope>NUCLEOTIDE SEQUENCE [LARGE SCALE GENOMIC DNA]</scope>
    <source>
        <strain evidence="5 6">NY5</strain>
    </source>
</reference>
<evidence type="ECO:0000256" key="2">
    <source>
        <dbReference type="ARBA" id="ARBA00023002"/>
    </source>
</evidence>
<organism evidence="5 6">
    <name type="scientific">Pseudohalioglobus sediminis</name>
    <dbReference type="NCBI Taxonomy" id="2606449"/>
    <lineage>
        <taxon>Bacteria</taxon>
        <taxon>Pseudomonadati</taxon>
        <taxon>Pseudomonadota</taxon>
        <taxon>Gammaproteobacteria</taxon>
        <taxon>Cellvibrionales</taxon>
        <taxon>Halieaceae</taxon>
        <taxon>Pseudohalioglobus</taxon>
    </lineage>
</organism>
<dbReference type="PROSITE" id="PS00061">
    <property type="entry name" value="ADH_SHORT"/>
    <property type="match status" value="1"/>
</dbReference>
<proteinExistence type="inferred from homology"/>
<evidence type="ECO:0000259" key="4">
    <source>
        <dbReference type="SMART" id="SM00822"/>
    </source>
</evidence>
<dbReference type="EMBL" id="VTUX01000001">
    <property type="protein sequence ID" value="KAA1194545.1"/>
    <property type="molecule type" value="Genomic_DNA"/>
</dbReference>
<dbReference type="SMART" id="SM00822">
    <property type="entry name" value="PKS_KR"/>
    <property type="match status" value="1"/>
</dbReference>
<dbReference type="SUPFAM" id="SSF51735">
    <property type="entry name" value="NAD(P)-binding Rossmann-fold domains"/>
    <property type="match status" value="1"/>
</dbReference>
<name>A0A5B0X7B6_9GAMM</name>
<keyword evidence="2" id="KW-0560">Oxidoreductase</keyword>
<dbReference type="InterPro" id="IPR051687">
    <property type="entry name" value="Peroxisomal_Beta-Oxidation"/>
</dbReference>
<dbReference type="InterPro" id="IPR002347">
    <property type="entry name" value="SDR_fam"/>
</dbReference>
<dbReference type="Proteomes" id="UP000323708">
    <property type="component" value="Unassembled WGS sequence"/>
</dbReference>
<feature type="domain" description="Ketoreductase" evidence="4">
    <location>
        <begin position="8"/>
        <end position="234"/>
    </location>
</feature>
<evidence type="ECO:0000256" key="1">
    <source>
        <dbReference type="ARBA" id="ARBA00006484"/>
    </source>
</evidence>
<comment type="similarity">
    <text evidence="1 3">Belongs to the short-chain dehydrogenases/reductases (SDR) family.</text>
</comment>
<protein>
    <submittedName>
        <fullName evidence="5">SDR family NAD(P)-dependent oxidoreductase</fullName>
    </submittedName>
</protein>
<dbReference type="InterPro" id="IPR057326">
    <property type="entry name" value="KR_dom"/>
</dbReference>
<dbReference type="PANTHER" id="PTHR45024">
    <property type="entry name" value="DEHYDROGENASES, SHORT CHAIN"/>
    <property type="match status" value="1"/>
</dbReference>
<dbReference type="PRINTS" id="PR00081">
    <property type="entry name" value="GDHRDH"/>
</dbReference>
<sequence>MSGILEGRVAIITGAGGGLGAAHARVFASEGCAVVVNDINTEAAQAVVDEITAAGGKAVVNSSDITHYDDSLNAVKQAIDIFGDLHIVLNNAGINRDRMFASMTEAEWDAIMSVHLKGHFCISSHAVHYWRGQSKEGKAVDARIINTTSGAGLQGSVGQSNYAAAKAGIAALTLNQAAELARYGITANAVAPSARTGMTTAVPEMAERMKKPEDGSFDRFAPENVSNLLAWLASPEAAQVTGRVFEAEGGRLCICDGWRTTEGVDRDAEWPPAEIGEAMKVLLEKEVPAQKVWGT</sequence>
<accession>A0A5B0X7B6</accession>
<dbReference type="AlphaFoldDB" id="A0A5B0X7B6"/>
<dbReference type="RefSeq" id="WP_149610014.1">
    <property type="nucleotide sequence ID" value="NZ_VTUX01000001.1"/>
</dbReference>
<dbReference type="NCBIfam" id="NF005861">
    <property type="entry name" value="PRK07791.1"/>
    <property type="match status" value="1"/>
</dbReference>
<comment type="caution">
    <text evidence="5">The sequence shown here is derived from an EMBL/GenBank/DDBJ whole genome shotgun (WGS) entry which is preliminary data.</text>
</comment>
<keyword evidence="6" id="KW-1185">Reference proteome</keyword>
<dbReference type="InterPro" id="IPR036291">
    <property type="entry name" value="NAD(P)-bd_dom_sf"/>
</dbReference>
<dbReference type="InterPro" id="IPR020904">
    <property type="entry name" value="Sc_DH/Rdtase_CS"/>
</dbReference>